<organism evidence="2 3">
    <name type="scientific">Chlamydomonas schloesseri</name>
    <dbReference type="NCBI Taxonomy" id="2026947"/>
    <lineage>
        <taxon>Eukaryota</taxon>
        <taxon>Viridiplantae</taxon>
        <taxon>Chlorophyta</taxon>
        <taxon>core chlorophytes</taxon>
        <taxon>Chlorophyceae</taxon>
        <taxon>CS clade</taxon>
        <taxon>Chlamydomonadales</taxon>
        <taxon>Chlamydomonadaceae</taxon>
        <taxon>Chlamydomonas</taxon>
    </lineage>
</organism>
<proteinExistence type="predicted"/>
<dbReference type="InterPro" id="IPR036404">
    <property type="entry name" value="Jacalin-like_lectin_dom_sf"/>
</dbReference>
<dbReference type="Proteomes" id="UP000613740">
    <property type="component" value="Unassembled WGS sequence"/>
</dbReference>
<dbReference type="AlphaFoldDB" id="A0A835SZ05"/>
<reference evidence="2" key="1">
    <citation type="journal article" date="2020" name="bioRxiv">
        <title>Comparative genomics of Chlamydomonas.</title>
        <authorList>
            <person name="Craig R.J."/>
            <person name="Hasan A.R."/>
            <person name="Ness R.W."/>
            <person name="Keightley P.D."/>
        </authorList>
    </citation>
    <scope>NUCLEOTIDE SEQUENCE</scope>
    <source>
        <strain evidence="2">CCAP 11/173</strain>
    </source>
</reference>
<accession>A0A835SZ05</accession>
<evidence type="ECO:0000313" key="2">
    <source>
        <dbReference type="EMBL" id="KAG2432663.1"/>
    </source>
</evidence>
<sequence length="380" mass="39236">MAPQTFNDTDTALHSGPISELRVIYGSGIAGLQLTYGSSPGPQHGHEADSFSSVAALDLAPGESIVTTSSGATTKLYDTDTYTWITTWTWVSADTVPRPACAPAGDAMPRLVAVTGAEAFGYITNLGFVWDWLAPGPLAPAAPPPPPSPPPPPPPPPPSPPPPFPPMPSGCYSVSGPYDTGMSKLISFNETGFALATGDVRSVRVSAETYSTLFNMQLGYGASNTLGKVYGYRTTGRTLRGVTLANGEAIVAVALRRMDTASSLSGIIVATSAGRNVTLLSLTSSSAYLESLYAWRWDPAARPECAPPGASPQLVSVSGDLSSGSYLASLALVWRWNAPPGAPAAAAAVSPSPPLPPRPPSPSPPPPPFTGQHLRGDCGL</sequence>
<evidence type="ECO:0000256" key="1">
    <source>
        <dbReference type="SAM" id="MobiDB-lite"/>
    </source>
</evidence>
<keyword evidence="3" id="KW-1185">Reference proteome</keyword>
<protein>
    <submittedName>
        <fullName evidence="2">Uncharacterized protein</fullName>
    </submittedName>
</protein>
<evidence type="ECO:0000313" key="3">
    <source>
        <dbReference type="Proteomes" id="UP000613740"/>
    </source>
</evidence>
<feature type="compositionally biased region" description="Pro residues" evidence="1">
    <location>
        <begin position="351"/>
        <end position="369"/>
    </location>
</feature>
<name>A0A835SZ05_9CHLO</name>
<feature type="region of interest" description="Disordered" evidence="1">
    <location>
        <begin position="341"/>
        <end position="380"/>
    </location>
</feature>
<feature type="region of interest" description="Disordered" evidence="1">
    <location>
        <begin position="141"/>
        <end position="162"/>
    </location>
</feature>
<comment type="caution">
    <text evidence="2">The sequence shown here is derived from an EMBL/GenBank/DDBJ whole genome shotgun (WGS) entry which is preliminary data.</text>
</comment>
<dbReference type="EMBL" id="JAEHOD010000066">
    <property type="protein sequence ID" value="KAG2432663.1"/>
    <property type="molecule type" value="Genomic_DNA"/>
</dbReference>
<gene>
    <name evidence="2" type="ORF">HYH02_006651</name>
</gene>
<dbReference type="Gene3D" id="2.100.10.30">
    <property type="entry name" value="Jacalin-like lectin domain"/>
    <property type="match status" value="1"/>
</dbReference>